<dbReference type="RefSeq" id="WP_189355335.1">
    <property type="nucleotide sequence ID" value="NZ_BMYU01000001.1"/>
</dbReference>
<evidence type="ECO:0000313" key="1">
    <source>
        <dbReference type="EMBL" id="GGX30234.1"/>
    </source>
</evidence>
<proteinExistence type="predicted"/>
<name>A0ABQ2XR74_9BURK</name>
<dbReference type="Proteomes" id="UP000653343">
    <property type="component" value="Unassembled WGS sequence"/>
</dbReference>
<protein>
    <submittedName>
        <fullName evidence="1">Uncharacterized protein</fullName>
    </submittedName>
</protein>
<sequence>MNKRIAGVAVLLAVSGFAVWRWYQTSPDLTLGPANPAQLVAINKQPAVPVQASSEPAAAPNPTKGKTLEIAKAFYASKDLRAFAEMAKKRPQEGGGTYAFDAINICLFIRKVADVKATDYTDAGLFAKKQAALNDLRYRCHGFTSRELSLEGINEFVGGIVESGDLLERVRNDFFQLVQESRFTATQRLKLMSGLAELQDPATIALYATEASRYYNEKGEQSYWVNGETYADNGRRELVEDAWRWASCQLGVDCKANSLILLTFCVHDSKCFDSIDSYYRDKYASKPALFQQLIILRDIIVTAFQTRDFSRLIRP</sequence>
<gene>
    <name evidence="1" type="ORF">GCM10010946_04030</name>
</gene>
<dbReference type="EMBL" id="BMYU01000001">
    <property type="protein sequence ID" value="GGX30234.1"/>
    <property type="molecule type" value="Genomic_DNA"/>
</dbReference>
<reference evidence="2" key="1">
    <citation type="journal article" date="2019" name="Int. J. Syst. Evol. Microbiol.">
        <title>The Global Catalogue of Microorganisms (GCM) 10K type strain sequencing project: providing services to taxonomists for standard genome sequencing and annotation.</title>
        <authorList>
            <consortium name="The Broad Institute Genomics Platform"/>
            <consortium name="The Broad Institute Genome Sequencing Center for Infectious Disease"/>
            <person name="Wu L."/>
            <person name="Ma J."/>
        </authorList>
    </citation>
    <scope>NUCLEOTIDE SEQUENCE [LARGE SCALE GENOMIC DNA]</scope>
    <source>
        <strain evidence="2">KCTC 23917</strain>
    </source>
</reference>
<accession>A0ABQ2XR74</accession>
<keyword evidence="2" id="KW-1185">Reference proteome</keyword>
<comment type="caution">
    <text evidence="1">The sequence shown here is derived from an EMBL/GenBank/DDBJ whole genome shotgun (WGS) entry which is preliminary data.</text>
</comment>
<evidence type="ECO:0000313" key="2">
    <source>
        <dbReference type="Proteomes" id="UP000653343"/>
    </source>
</evidence>
<organism evidence="1 2">
    <name type="scientific">Undibacterium squillarum</name>
    <dbReference type="NCBI Taxonomy" id="1131567"/>
    <lineage>
        <taxon>Bacteria</taxon>
        <taxon>Pseudomonadati</taxon>
        <taxon>Pseudomonadota</taxon>
        <taxon>Betaproteobacteria</taxon>
        <taxon>Burkholderiales</taxon>
        <taxon>Oxalobacteraceae</taxon>
        <taxon>Undibacterium</taxon>
    </lineage>
</organism>